<dbReference type="GO" id="GO:0016301">
    <property type="term" value="F:kinase activity"/>
    <property type="evidence" value="ECO:0007669"/>
    <property type="project" value="UniProtKB-KW"/>
</dbReference>
<dbReference type="AlphaFoldDB" id="A0AAI9Y362"/>
<keyword evidence="1" id="KW-0418">Kinase</keyword>
<comment type="caution">
    <text evidence="1">The sequence shown here is derived from an EMBL/GenBank/DDBJ whole genome shotgun (WGS) entry which is preliminary data.</text>
</comment>
<keyword evidence="1" id="KW-0808">Transferase</keyword>
<reference evidence="1" key="1">
    <citation type="submission" date="2016-11" db="EMBL/GenBank/DDBJ databases">
        <title>The genome sequence of Colletotrichum cuscutae.</title>
        <authorList>
            <person name="Baroncelli R."/>
        </authorList>
    </citation>
    <scope>NUCLEOTIDE SEQUENCE</scope>
    <source>
        <strain evidence="1">IMI 304802</strain>
    </source>
</reference>
<proteinExistence type="predicted"/>
<dbReference type="Gene3D" id="1.10.510.10">
    <property type="entry name" value="Transferase(Phosphotransferase) domain 1"/>
    <property type="match status" value="1"/>
</dbReference>
<sequence length="381" mass="42826">MSGGNTPSKVPPSLSERSRFIGEFLEVVTRVLWFKGREFEKIRLTGPNIFPAYISPEKLPVISQLMPLSLPVSRVRLMVLIQMTRLLLGKPMHVREVPGENQTFRHTGKAGVLETPHKASTDWEAVAALVQELKAPVHRNSPHEILIKAVVAPGAGKLQRNWLLPNPNPGLTPHLVRSIPSAIITLGVYEFVLRMANSHTVERPRIVYILAGNITHSSSIPELFGLGQLGSCNIMPIMYRASETVLHIQRGYPVDIWSVEFVVYLFVGKTLFSARKVDGSSSDGAHFAKLIAVLALEYWDALFTGKTYKLENNLKFLQFIRRALIWDPDTRPTAEIDKRTIANYEAKPKANDVIFESNRLRCLCHNHYEANLPLIIFKAVQ</sequence>
<accession>A0AAI9Y362</accession>
<dbReference type="Proteomes" id="UP001239213">
    <property type="component" value="Unassembled WGS sequence"/>
</dbReference>
<gene>
    <name evidence="1" type="ORF">CCUS01_16246</name>
</gene>
<evidence type="ECO:0000313" key="2">
    <source>
        <dbReference type="Proteomes" id="UP001239213"/>
    </source>
</evidence>
<dbReference type="EMBL" id="MPDP01000110">
    <property type="protein sequence ID" value="KAK1480423.1"/>
    <property type="molecule type" value="Genomic_DNA"/>
</dbReference>
<name>A0AAI9Y362_9PEZI</name>
<protein>
    <submittedName>
        <fullName evidence="1">Protein kinase domain-containing protein</fullName>
    </submittedName>
</protein>
<evidence type="ECO:0000313" key="1">
    <source>
        <dbReference type="EMBL" id="KAK1480423.1"/>
    </source>
</evidence>
<keyword evidence="2" id="KW-1185">Reference proteome</keyword>
<dbReference type="InterPro" id="IPR011009">
    <property type="entry name" value="Kinase-like_dom_sf"/>
</dbReference>
<organism evidence="1 2">
    <name type="scientific">Colletotrichum cuscutae</name>
    <dbReference type="NCBI Taxonomy" id="1209917"/>
    <lineage>
        <taxon>Eukaryota</taxon>
        <taxon>Fungi</taxon>
        <taxon>Dikarya</taxon>
        <taxon>Ascomycota</taxon>
        <taxon>Pezizomycotina</taxon>
        <taxon>Sordariomycetes</taxon>
        <taxon>Hypocreomycetidae</taxon>
        <taxon>Glomerellales</taxon>
        <taxon>Glomerellaceae</taxon>
        <taxon>Colletotrichum</taxon>
        <taxon>Colletotrichum acutatum species complex</taxon>
    </lineage>
</organism>
<dbReference type="SUPFAM" id="SSF56112">
    <property type="entry name" value="Protein kinase-like (PK-like)"/>
    <property type="match status" value="1"/>
</dbReference>